<evidence type="ECO:0008006" key="3">
    <source>
        <dbReference type="Google" id="ProtNLM"/>
    </source>
</evidence>
<organism evidence="1 2">
    <name type="scientific">Desulfofustis glycolicus DSM 9705</name>
    <dbReference type="NCBI Taxonomy" id="1121409"/>
    <lineage>
        <taxon>Bacteria</taxon>
        <taxon>Pseudomonadati</taxon>
        <taxon>Thermodesulfobacteriota</taxon>
        <taxon>Desulfobulbia</taxon>
        <taxon>Desulfobulbales</taxon>
        <taxon>Desulfocapsaceae</taxon>
        <taxon>Desulfofustis</taxon>
    </lineage>
</organism>
<dbReference type="STRING" id="1121409.SAMN02745124_02497"/>
<accession>A0A1M5WS34</accession>
<evidence type="ECO:0000313" key="2">
    <source>
        <dbReference type="Proteomes" id="UP000184139"/>
    </source>
</evidence>
<name>A0A1M5WS34_9BACT</name>
<proteinExistence type="predicted"/>
<reference evidence="1 2" key="1">
    <citation type="submission" date="2016-11" db="EMBL/GenBank/DDBJ databases">
        <authorList>
            <person name="Jaros S."/>
            <person name="Januszkiewicz K."/>
            <person name="Wedrychowicz H."/>
        </authorList>
    </citation>
    <scope>NUCLEOTIDE SEQUENCE [LARGE SCALE GENOMIC DNA]</scope>
    <source>
        <strain evidence="1 2">DSM 9705</strain>
    </source>
</reference>
<dbReference type="Proteomes" id="UP000184139">
    <property type="component" value="Unassembled WGS sequence"/>
</dbReference>
<dbReference type="AlphaFoldDB" id="A0A1M5WS34"/>
<sequence length="54" mass="6311">MRGKHEPVQLVCPKCRHRMIVYLPLANDEDLPICPECKQARMNIEELLDEGKSY</sequence>
<dbReference type="EMBL" id="FQXS01000014">
    <property type="protein sequence ID" value="SHH90330.1"/>
    <property type="molecule type" value="Genomic_DNA"/>
</dbReference>
<dbReference type="RefSeq" id="WP_167369262.1">
    <property type="nucleotide sequence ID" value="NZ_FQXS01000014.1"/>
</dbReference>
<evidence type="ECO:0000313" key="1">
    <source>
        <dbReference type="EMBL" id="SHH90330.1"/>
    </source>
</evidence>
<protein>
    <recommendedName>
        <fullName evidence="3">Zinc-ribbon containing domain-containing protein</fullName>
    </recommendedName>
</protein>
<gene>
    <name evidence="1" type="ORF">SAMN02745124_02497</name>
</gene>
<keyword evidence="2" id="KW-1185">Reference proteome</keyword>